<accession>A0ABY2DUI1</accession>
<protein>
    <submittedName>
        <fullName evidence="3">Uncharacterized protein</fullName>
    </submittedName>
</protein>
<evidence type="ECO:0000313" key="4">
    <source>
        <dbReference type="Proteomes" id="UP000294685"/>
    </source>
</evidence>
<reference evidence="3 4" key="1">
    <citation type="submission" date="2019-03" db="EMBL/GenBank/DDBJ databases">
        <title>Novel species of Flavobacterium.</title>
        <authorList>
            <person name="Liu Q."/>
            <person name="Xin Y.-H."/>
        </authorList>
    </citation>
    <scope>NUCLEOTIDE SEQUENCE [LARGE SCALE GENOMIC DNA]</scope>
    <source>
        <strain evidence="3 4">LB2P22</strain>
    </source>
</reference>
<feature type="region of interest" description="Disordered" evidence="1">
    <location>
        <begin position="23"/>
        <end position="60"/>
    </location>
</feature>
<comment type="caution">
    <text evidence="3">The sequence shown here is derived from an EMBL/GenBank/DDBJ whole genome shotgun (WGS) entry which is preliminary data.</text>
</comment>
<name>A0ABY2DUI1_9FLAO</name>
<dbReference type="EMBL" id="SMLH01000004">
    <property type="protein sequence ID" value="TDE29348.1"/>
    <property type="molecule type" value="Genomic_DNA"/>
</dbReference>
<feature type="chain" id="PRO_5047507862" evidence="2">
    <location>
        <begin position="19"/>
        <end position="82"/>
    </location>
</feature>
<keyword evidence="2" id="KW-0732">Signal</keyword>
<evidence type="ECO:0000313" key="3">
    <source>
        <dbReference type="EMBL" id="TDE29348.1"/>
    </source>
</evidence>
<gene>
    <name evidence="3" type="ORF">E0I61_09305</name>
</gene>
<organism evidence="3 4">
    <name type="scientific">Flavobacterium ranwuense</name>
    <dbReference type="NCBI Taxonomy" id="2541725"/>
    <lineage>
        <taxon>Bacteria</taxon>
        <taxon>Pseudomonadati</taxon>
        <taxon>Bacteroidota</taxon>
        <taxon>Flavobacteriia</taxon>
        <taxon>Flavobacteriales</taxon>
        <taxon>Flavobacteriaceae</taxon>
        <taxon>Flavobacterium</taxon>
    </lineage>
</organism>
<dbReference type="Proteomes" id="UP000294685">
    <property type="component" value="Unassembled WGS sequence"/>
</dbReference>
<proteinExistence type="predicted"/>
<sequence length="82" mass="8565">MKNIITILIFAFAMNVNAQDVKKESKKAVNPISKQEAVSSKKTSVTVSGTTAEKSATVSNEKKSCSVDASCCGGGKTPPKKS</sequence>
<dbReference type="RefSeq" id="WP_132070921.1">
    <property type="nucleotide sequence ID" value="NZ_SMLH01000004.1"/>
</dbReference>
<feature type="compositionally biased region" description="Low complexity" evidence="1">
    <location>
        <begin position="38"/>
        <end position="51"/>
    </location>
</feature>
<keyword evidence="4" id="KW-1185">Reference proteome</keyword>
<evidence type="ECO:0000256" key="2">
    <source>
        <dbReference type="SAM" id="SignalP"/>
    </source>
</evidence>
<feature type="signal peptide" evidence="2">
    <location>
        <begin position="1"/>
        <end position="18"/>
    </location>
</feature>
<evidence type="ECO:0000256" key="1">
    <source>
        <dbReference type="SAM" id="MobiDB-lite"/>
    </source>
</evidence>